<feature type="domain" description="DUF7730" evidence="2">
    <location>
        <begin position="75"/>
        <end position="231"/>
    </location>
</feature>
<dbReference type="PANTHER" id="PTHR38790:SF9">
    <property type="entry name" value="F-BOX DOMAIN-CONTAINING PROTEIN"/>
    <property type="match status" value="1"/>
</dbReference>
<dbReference type="AlphaFoldDB" id="A0A9W9UPS9"/>
<name>A0A9W9UPS9_PENBR</name>
<dbReference type="InterPro" id="IPR056632">
    <property type="entry name" value="DUF7730"/>
</dbReference>
<dbReference type="Proteomes" id="UP001147695">
    <property type="component" value="Unassembled WGS sequence"/>
</dbReference>
<evidence type="ECO:0000313" key="4">
    <source>
        <dbReference type="Proteomes" id="UP001147695"/>
    </source>
</evidence>
<reference evidence="3" key="2">
    <citation type="journal article" date="2023" name="IMA Fungus">
        <title>Comparative genomic study of the Penicillium genus elucidates a diverse pangenome and 15 lateral gene transfer events.</title>
        <authorList>
            <person name="Petersen C."/>
            <person name="Sorensen T."/>
            <person name="Nielsen M.R."/>
            <person name="Sondergaard T.E."/>
            <person name="Sorensen J.L."/>
            <person name="Fitzpatrick D.A."/>
            <person name="Frisvad J.C."/>
            <person name="Nielsen K.L."/>
        </authorList>
    </citation>
    <scope>NUCLEOTIDE SEQUENCE</scope>
    <source>
        <strain evidence="3">IBT 35673</strain>
    </source>
</reference>
<feature type="compositionally biased region" description="Basic and acidic residues" evidence="1">
    <location>
        <begin position="7"/>
        <end position="24"/>
    </location>
</feature>
<accession>A0A9W9UPS9</accession>
<evidence type="ECO:0000259" key="2">
    <source>
        <dbReference type="Pfam" id="PF24864"/>
    </source>
</evidence>
<dbReference type="EMBL" id="JAPZBQ010000001">
    <property type="protein sequence ID" value="KAJ5352149.1"/>
    <property type="molecule type" value="Genomic_DNA"/>
</dbReference>
<evidence type="ECO:0000256" key="1">
    <source>
        <dbReference type="SAM" id="MobiDB-lite"/>
    </source>
</evidence>
<reference evidence="3" key="1">
    <citation type="submission" date="2022-12" db="EMBL/GenBank/DDBJ databases">
        <authorList>
            <person name="Petersen C."/>
        </authorList>
    </citation>
    <scope>NUCLEOTIDE SEQUENCE</scope>
    <source>
        <strain evidence="3">IBT 35673</strain>
    </source>
</reference>
<gene>
    <name evidence="3" type="ORF">N7452_001123</name>
</gene>
<organism evidence="3 4">
    <name type="scientific">Penicillium brevicompactum</name>
    <dbReference type="NCBI Taxonomy" id="5074"/>
    <lineage>
        <taxon>Eukaryota</taxon>
        <taxon>Fungi</taxon>
        <taxon>Dikarya</taxon>
        <taxon>Ascomycota</taxon>
        <taxon>Pezizomycotina</taxon>
        <taxon>Eurotiomycetes</taxon>
        <taxon>Eurotiomycetidae</taxon>
        <taxon>Eurotiales</taxon>
        <taxon>Aspergillaceae</taxon>
        <taxon>Penicillium</taxon>
    </lineage>
</organism>
<comment type="caution">
    <text evidence="3">The sequence shown here is derived from an EMBL/GenBank/DDBJ whole genome shotgun (WGS) entry which is preliminary data.</text>
</comment>
<evidence type="ECO:0000313" key="3">
    <source>
        <dbReference type="EMBL" id="KAJ5352149.1"/>
    </source>
</evidence>
<protein>
    <recommendedName>
        <fullName evidence="2">DUF7730 domain-containing protein</fullName>
    </recommendedName>
</protein>
<dbReference type="PANTHER" id="PTHR38790">
    <property type="entry name" value="2EXR DOMAIN-CONTAINING PROTEIN-RELATED"/>
    <property type="match status" value="1"/>
</dbReference>
<dbReference type="Pfam" id="PF24864">
    <property type="entry name" value="DUF7730"/>
    <property type="match status" value="1"/>
</dbReference>
<sequence>MPSRPRQNLERMRLKIRSKDRSDQEDRENIEDQPLSCRPRALTPPLPNTKEIPQTCSSRSWRLSLSKRREQQTLNQGQSPLFSHLPTEIRLLIWEHHLCSQKLHIILSNQHTWKQSDSKIVGLACSESDDYCPCSHHCWGSRARRPAGGCLETIQHVDSRWHEEREWGFDTGRVDFVSLLQTCRLIYSEAIDMIYQNNTFLFNNTATIVDLSNTLLPQRLNLIRTVQLSFSDPGGLTWDSCCEVLATRMPNLRKLTIHLYPHVTKSLDSWLMPLHRITQTSTFEVLLIKPWYLDPQWEKSLGLIDAPFQFVLADTKLRRLTYPQERAHAE</sequence>
<feature type="region of interest" description="Disordered" evidence="1">
    <location>
        <begin position="1"/>
        <end position="53"/>
    </location>
</feature>
<proteinExistence type="predicted"/>